<dbReference type="Pfam" id="PF02866">
    <property type="entry name" value="Ldh_1_C"/>
    <property type="match status" value="1"/>
</dbReference>
<feature type="binding site" evidence="7">
    <location>
        <position position="33"/>
    </location>
    <ligand>
        <name>NAD(+)</name>
        <dbReference type="ChEBI" id="CHEBI:57540"/>
    </ligand>
</feature>
<feature type="binding site" evidence="6">
    <location>
        <position position="169"/>
    </location>
    <ligand>
        <name>substrate</name>
    </ligand>
</feature>
<reference evidence="10 11" key="1">
    <citation type="submission" date="2022-07" db="EMBL/GenBank/DDBJ databases">
        <title>Two temperate virus in Haloterrigena jeotgali A29.</title>
        <authorList>
            <person name="Deng X."/>
        </authorList>
    </citation>
    <scope>NUCLEOTIDE SEQUENCE [LARGE SCALE GENOMIC DNA]</scope>
    <source>
        <strain evidence="10 11">A29</strain>
    </source>
</reference>
<evidence type="ECO:0000256" key="3">
    <source>
        <dbReference type="ARBA" id="ARBA00022532"/>
    </source>
</evidence>
<feature type="binding site" evidence="6">
    <location>
        <position position="98"/>
    </location>
    <ligand>
        <name>substrate</name>
    </ligand>
</feature>
<feature type="domain" description="Lactate/malate dehydrogenase C-terminal" evidence="8">
    <location>
        <begin position="167"/>
        <end position="318"/>
    </location>
</feature>
<feature type="binding site" evidence="6">
    <location>
        <position position="108"/>
    </location>
    <ligand>
        <name>substrate</name>
    </ligand>
</feature>
<dbReference type="SUPFAM" id="SSF56327">
    <property type="entry name" value="LDH C-terminal domain-like"/>
    <property type="match status" value="1"/>
</dbReference>
<dbReference type="InterPro" id="IPR015955">
    <property type="entry name" value="Lactate_DH/Glyco_Ohase_4_C"/>
</dbReference>
<evidence type="ECO:0000256" key="1">
    <source>
        <dbReference type="ARBA" id="ARBA00003966"/>
    </source>
</evidence>
<dbReference type="SUPFAM" id="SSF51735">
    <property type="entry name" value="NAD(P)-binding Rossmann-fold domains"/>
    <property type="match status" value="1"/>
</dbReference>
<proteinExistence type="predicted"/>
<dbReference type="Gene3D" id="3.40.50.720">
    <property type="entry name" value="NAD(P)-binding Rossmann-like Domain"/>
    <property type="match status" value="1"/>
</dbReference>
<organism evidence="10 11">
    <name type="scientific">Natrinema thermotolerans</name>
    <dbReference type="NCBI Taxonomy" id="121872"/>
    <lineage>
        <taxon>Archaea</taxon>
        <taxon>Methanobacteriati</taxon>
        <taxon>Methanobacteriota</taxon>
        <taxon>Stenosarchaea group</taxon>
        <taxon>Halobacteria</taxon>
        <taxon>Halobacteriales</taxon>
        <taxon>Natrialbaceae</taxon>
        <taxon>Natrinema</taxon>
    </lineage>
</organism>
<feature type="active site" description="Proton acceptor" evidence="5">
    <location>
        <position position="193"/>
    </location>
</feature>
<dbReference type="PANTHER" id="PTHR43128:SF16">
    <property type="entry name" value="L-LACTATE DEHYDROGENASE"/>
    <property type="match status" value="1"/>
</dbReference>
<dbReference type="InterPro" id="IPR022383">
    <property type="entry name" value="Lactate/malate_DH_C"/>
</dbReference>
<keyword evidence="7" id="KW-0520">NAD</keyword>
<dbReference type="PANTHER" id="PTHR43128">
    <property type="entry name" value="L-2-HYDROXYCARBOXYLATE DEHYDROGENASE (NAD(P)(+))"/>
    <property type="match status" value="1"/>
</dbReference>
<dbReference type="InterPro" id="IPR036291">
    <property type="entry name" value="NAD(P)-bd_dom_sf"/>
</dbReference>
<evidence type="ECO:0000256" key="6">
    <source>
        <dbReference type="PIRSR" id="PIRSR000102-2"/>
    </source>
</evidence>
<dbReference type="GeneID" id="39863861"/>
<evidence type="ECO:0000256" key="4">
    <source>
        <dbReference type="ARBA" id="ARBA00048313"/>
    </source>
</evidence>
<feature type="binding site" evidence="7">
    <location>
        <position position="115"/>
    </location>
    <ligand>
        <name>NAD(+)</name>
        <dbReference type="ChEBI" id="CHEBI:57540"/>
    </ligand>
</feature>
<protein>
    <recommendedName>
        <fullName evidence="2">malate dehydrogenase</fullName>
        <ecNumber evidence="2">1.1.1.37</ecNumber>
    </recommendedName>
</protein>
<dbReference type="GeneID" id="84216221"/>
<name>A0AAF0PGJ0_9EURY</name>
<dbReference type="Gene3D" id="3.90.110.10">
    <property type="entry name" value="Lactate dehydrogenase/glycoside hydrolase, family 4, C-terminal"/>
    <property type="match status" value="1"/>
</dbReference>
<feature type="binding site" evidence="7">
    <location>
        <begin position="7"/>
        <end position="13"/>
    </location>
    <ligand>
        <name>NAD(+)</name>
        <dbReference type="ChEBI" id="CHEBI:57540"/>
    </ligand>
</feature>
<dbReference type="GO" id="GO:0004459">
    <property type="term" value="F:L-lactate dehydrogenase (NAD+) activity"/>
    <property type="evidence" value="ECO:0007669"/>
    <property type="project" value="TreeGrafter"/>
</dbReference>
<dbReference type="EMBL" id="CP101873">
    <property type="protein sequence ID" value="WMT08233.1"/>
    <property type="molecule type" value="Genomic_DNA"/>
</dbReference>
<evidence type="ECO:0000313" key="11">
    <source>
        <dbReference type="Proteomes" id="UP001224926"/>
    </source>
</evidence>
<feature type="binding site" evidence="6">
    <location>
        <position position="139"/>
    </location>
    <ligand>
        <name>substrate</name>
    </ligand>
</feature>
<accession>A0AAF0PGJ0</accession>
<evidence type="ECO:0000256" key="2">
    <source>
        <dbReference type="ARBA" id="ARBA00012995"/>
    </source>
</evidence>
<dbReference type="GO" id="GO:0030060">
    <property type="term" value="F:L-malate dehydrogenase (NAD+) activity"/>
    <property type="evidence" value="ECO:0007669"/>
    <property type="project" value="UniProtKB-EC"/>
</dbReference>
<dbReference type="PIRSF" id="PIRSF000102">
    <property type="entry name" value="Lac_mal_DH"/>
    <property type="match status" value="1"/>
</dbReference>
<dbReference type="GO" id="GO:0006089">
    <property type="term" value="P:lactate metabolic process"/>
    <property type="evidence" value="ECO:0007669"/>
    <property type="project" value="TreeGrafter"/>
</dbReference>
<gene>
    <name evidence="10" type="ORF">NP511_01020</name>
    <name evidence="9" type="ORF">NP511_19735</name>
</gene>
<evidence type="ECO:0000259" key="8">
    <source>
        <dbReference type="Pfam" id="PF02866"/>
    </source>
</evidence>
<dbReference type="EC" id="1.1.1.37" evidence="2"/>
<dbReference type="GO" id="GO:0006099">
    <property type="term" value="P:tricarboxylic acid cycle"/>
    <property type="evidence" value="ECO:0007669"/>
    <property type="project" value="UniProtKB-KW"/>
</dbReference>
<dbReference type="RefSeq" id="WP_049966790.1">
    <property type="nucleotide sequence ID" value="NZ_CP101873.1"/>
</dbReference>
<dbReference type="Proteomes" id="UP001224926">
    <property type="component" value="Chromosome"/>
</dbReference>
<keyword evidence="3" id="KW-0816">Tricarboxylic acid cycle</keyword>
<comment type="catalytic activity">
    <reaction evidence="4">
        <text>(S)-malate + NAD(+) = oxaloacetate + NADH + H(+)</text>
        <dbReference type="Rhea" id="RHEA:21432"/>
        <dbReference type="ChEBI" id="CHEBI:15378"/>
        <dbReference type="ChEBI" id="CHEBI:15589"/>
        <dbReference type="ChEBI" id="CHEBI:16452"/>
        <dbReference type="ChEBI" id="CHEBI:57540"/>
        <dbReference type="ChEBI" id="CHEBI:57945"/>
        <dbReference type="EC" id="1.1.1.37"/>
    </reaction>
</comment>
<evidence type="ECO:0000256" key="5">
    <source>
        <dbReference type="PIRSR" id="PIRSR000102-1"/>
    </source>
</evidence>
<dbReference type="AlphaFoldDB" id="A0AAF0PGJ0"/>
<dbReference type="InterPro" id="IPR001557">
    <property type="entry name" value="L-lactate/malate_DH"/>
</dbReference>
<evidence type="ECO:0000313" key="9">
    <source>
        <dbReference type="EMBL" id="WMT07601.1"/>
    </source>
</evidence>
<evidence type="ECO:0000256" key="7">
    <source>
        <dbReference type="PIRSR" id="PIRSR000102-3"/>
    </source>
</evidence>
<dbReference type="EMBL" id="CP101873">
    <property type="protein sequence ID" value="WMT07601.1"/>
    <property type="molecule type" value="Genomic_DNA"/>
</dbReference>
<keyword evidence="11" id="KW-1185">Reference proteome</keyword>
<comment type="function">
    <text evidence="1">Catalyzes the reversible oxidation of malate to oxaloacetate.</text>
</comment>
<sequence>MNVLVVGGGGTIGSTVAYTLAVQRPETTVTLADPQTAVTTGHAIDLRHAQCHVATAAGRPSFGDDPPGTVTAIDPSASPGPDPIDAADAIVVAASAARDPDSFERGGRLSNLERNLEIAADIGEWFGEADPTPTVVAANPTDRVTYRLWEASGWPRERFLGYSLSETARIADELARRFDTSPAAVSCPVLGEHGEHMVPAFSRATVDGEPIDLSATEREAVLEYVRDVPYDVIERRGPEDSSRWVTSRGVATIVARLADGGTDEPVCLSTPLSGEYGLEGVSVSVPVRLDAGGVGEVVEWDLAPNERDGLERAAAAVRRSLA</sequence>
<evidence type="ECO:0000313" key="10">
    <source>
        <dbReference type="EMBL" id="WMT08233.1"/>
    </source>
</evidence>